<dbReference type="PANTHER" id="PTHR23028:SF134">
    <property type="entry name" value="PUTATIVE (AFU_ORTHOLOGUE AFUA_4G08520)-RELATED"/>
    <property type="match status" value="1"/>
</dbReference>
<accession>A0A9D2ACJ0</accession>
<sequence>RIRGAFWLCSAGVVVLLAVPHVGGEERLWLNGIYDTVCVLLLFPLLVYMGASGKATDPVTSKVCKFLGDISYPLYIVHYPFMYLYYSWVWKNGLTFRESLPGVAAVFVVSILLAYLFLKVYDEPVRRWLTARSGRKRQVGA</sequence>
<dbReference type="InterPro" id="IPR002656">
    <property type="entry name" value="Acyl_transf_3_dom"/>
</dbReference>
<gene>
    <name evidence="3" type="ORF">H9863_07415</name>
</gene>
<organism evidence="3 4">
    <name type="scientific">Candidatus Odoribacter faecigallinarum</name>
    <dbReference type="NCBI Taxonomy" id="2838706"/>
    <lineage>
        <taxon>Bacteria</taxon>
        <taxon>Pseudomonadati</taxon>
        <taxon>Bacteroidota</taxon>
        <taxon>Bacteroidia</taxon>
        <taxon>Bacteroidales</taxon>
        <taxon>Odoribacteraceae</taxon>
        <taxon>Odoribacter</taxon>
    </lineage>
</organism>
<name>A0A9D2ACJ0_9BACT</name>
<dbReference type="InterPro" id="IPR050879">
    <property type="entry name" value="Acyltransferase_3"/>
</dbReference>
<reference evidence="3" key="2">
    <citation type="submission" date="2021-04" db="EMBL/GenBank/DDBJ databases">
        <authorList>
            <person name="Gilroy R."/>
        </authorList>
    </citation>
    <scope>NUCLEOTIDE SEQUENCE</scope>
    <source>
        <strain evidence="3">23274</strain>
    </source>
</reference>
<feature type="transmembrane region" description="Helical" evidence="1">
    <location>
        <begin position="100"/>
        <end position="118"/>
    </location>
</feature>
<protein>
    <submittedName>
        <fullName evidence="3">Acyltransferase family protein</fullName>
    </submittedName>
</protein>
<dbReference type="PANTHER" id="PTHR23028">
    <property type="entry name" value="ACETYLTRANSFERASE"/>
    <property type="match status" value="1"/>
</dbReference>
<evidence type="ECO:0000259" key="2">
    <source>
        <dbReference type="Pfam" id="PF01757"/>
    </source>
</evidence>
<keyword evidence="1" id="KW-0472">Membrane</keyword>
<dbReference type="Proteomes" id="UP000824202">
    <property type="component" value="Unassembled WGS sequence"/>
</dbReference>
<dbReference type="Pfam" id="PF01757">
    <property type="entry name" value="Acyl_transf_3"/>
    <property type="match status" value="1"/>
</dbReference>
<dbReference type="AlphaFoldDB" id="A0A9D2ACJ0"/>
<feature type="transmembrane region" description="Helical" evidence="1">
    <location>
        <begin position="70"/>
        <end position="88"/>
    </location>
</feature>
<evidence type="ECO:0000313" key="4">
    <source>
        <dbReference type="Proteomes" id="UP000824202"/>
    </source>
</evidence>
<keyword evidence="3" id="KW-0808">Transferase</keyword>
<feature type="domain" description="Acyltransferase 3" evidence="2">
    <location>
        <begin position="5"/>
        <end position="118"/>
    </location>
</feature>
<keyword evidence="1" id="KW-0812">Transmembrane</keyword>
<evidence type="ECO:0000256" key="1">
    <source>
        <dbReference type="SAM" id="Phobius"/>
    </source>
</evidence>
<proteinExistence type="predicted"/>
<evidence type="ECO:0000313" key="3">
    <source>
        <dbReference type="EMBL" id="HIX03925.1"/>
    </source>
</evidence>
<reference evidence="3" key="1">
    <citation type="journal article" date="2021" name="PeerJ">
        <title>Extensive microbial diversity within the chicken gut microbiome revealed by metagenomics and culture.</title>
        <authorList>
            <person name="Gilroy R."/>
            <person name="Ravi A."/>
            <person name="Getino M."/>
            <person name="Pursley I."/>
            <person name="Horton D.L."/>
            <person name="Alikhan N.F."/>
            <person name="Baker D."/>
            <person name="Gharbi K."/>
            <person name="Hall N."/>
            <person name="Watson M."/>
            <person name="Adriaenssens E.M."/>
            <person name="Foster-Nyarko E."/>
            <person name="Jarju S."/>
            <person name="Secka A."/>
            <person name="Antonio M."/>
            <person name="Oren A."/>
            <person name="Chaudhuri R.R."/>
            <person name="La Ragione R."/>
            <person name="Hildebrand F."/>
            <person name="Pallen M.J."/>
        </authorList>
    </citation>
    <scope>NUCLEOTIDE SEQUENCE</scope>
    <source>
        <strain evidence="3">23274</strain>
    </source>
</reference>
<keyword evidence="1" id="KW-1133">Transmembrane helix</keyword>
<comment type="caution">
    <text evidence="3">The sequence shown here is derived from an EMBL/GenBank/DDBJ whole genome shotgun (WGS) entry which is preliminary data.</text>
</comment>
<dbReference type="GO" id="GO:0016747">
    <property type="term" value="F:acyltransferase activity, transferring groups other than amino-acyl groups"/>
    <property type="evidence" value="ECO:0007669"/>
    <property type="project" value="InterPro"/>
</dbReference>
<keyword evidence="3" id="KW-0012">Acyltransferase</keyword>
<feature type="non-terminal residue" evidence="3">
    <location>
        <position position="1"/>
    </location>
</feature>
<feature type="transmembrane region" description="Helical" evidence="1">
    <location>
        <begin position="28"/>
        <end position="49"/>
    </location>
</feature>
<dbReference type="EMBL" id="DXFT01000143">
    <property type="protein sequence ID" value="HIX03925.1"/>
    <property type="molecule type" value="Genomic_DNA"/>
</dbReference>